<protein>
    <submittedName>
        <fullName evidence="5">Aspartate aminotransferase family protein</fullName>
    </submittedName>
</protein>
<dbReference type="InterPro" id="IPR050103">
    <property type="entry name" value="Class-III_PLP-dep_AT"/>
</dbReference>
<organism evidence="5 6">
    <name type="scientific">Metallibacterium scheffleri</name>
    <dbReference type="NCBI Taxonomy" id="993689"/>
    <lineage>
        <taxon>Bacteria</taxon>
        <taxon>Pseudomonadati</taxon>
        <taxon>Pseudomonadota</taxon>
        <taxon>Gammaproteobacteria</taxon>
        <taxon>Lysobacterales</taxon>
        <taxon>Rhodanobacteraceae</taxon>
        <taxon>Metallibacterium</taxon>
    </lineage>
</organism>
<dbReference type="AlphaFoldDB" id="A0A4S3KI11"/>
<dbReference type="Pfam" id="PF00202">
    <property type="entry name" value="Aminotran_3"/>
    <property type="match status" value="1"/>
</dbReference>
<dbReference type="InterPro" id="IPR015421">
    <property type="entry name" value="PyrdxlP-dep_Trfase_major"/>
</dbReference>
<comment type="similarity">
    <text evidence="4">Belongs to the class-III pyridoxal-phosphate-dependent aminotransferase family.</text>
</comment>
<name>A0A4S3KI11_9GAMM</name>
<dbReference type="InterPro" id="IPR005814">
    <property type="entry name" value="Aminotrans_3"/>
</dbReference>
<keyword evidence="6" id="KW-1185">Reference proteome</keyword>
<dbReference type="OrthoDB" id="9801052at2"/>
<dbReference type="EMBL" id="MWQO01000050">
    <property type="protein sequence ID" value="THD08343.1"/>
    <property type="molecule type" value="Genomic_DNA"/>
</dbReference>
<evidence type="ECO:0000313" key="6">
    <source>
        <dbReference type="Proteomes" id="UP000307749"/>
    </source>
</evidence>
<evidence type="ECO:0000256" key="2">
    <source>
        <dbReference type="ARBA" id="ARBA00022576"/>
    </source>
</evidence>
<dbReference type="GO" id="GO:0008483">
    <property type="term" value="F:transaminase activity"/>
    <property type="evidence" value="ECO:0007669"/>
    <property type="project" value="UniProtKB-KW"/>
</dbReference>
<gene>
    <name evidence="5" type="ORF">B1806_13245</name>
</gene>
<dbReference type="InterPro" id="IPR015422">
    <property type="entry name" value="PyrdxlP-dep_Trfase_small"/>
</dbReference>
<dbReference type="STRING" id="993689.GCA_002077135_00567"/>
<sequence length="474" mass="52576">MPHADPHHIVPFASASARSEADLLADEARYCSFGDTVHYTEPPKIFARCEGSYMYDRAGLPYLDLQMWYSACNFGYANPRLNAALKHQIDTLPQVASQYLHVEKIELAKIIAQDAERKFGLPGRVHFNVGGAQAVEDSLKLVRNFKGGKSLMMAYEGGYHGRTLGASAITSSYRYRRRYGHFGDRAMFLPFPYHFRGPKGMSKEEYGEQLVREFARLFETEYYGVWDPKAGECEYAALYVEPLQGTGGYVLPPKNYFAGIKKVLDEHGMLMVVDEIQMGFYRTGKLWGIEHFGVKPDVIVFGKALTNGLNPLSGLWAREELINPKQFPPGSTHSTFNANPLGTAVGLETMRMLAETDYEAMVSASGAHFLAGLRDLQKRHPEVGDVDGLGLALRAEICEADGFTPSKKLVDRMVDIGLAGDLDHNGKKIGLVLDIGGYYKNVITFAPSLHISGAEIDLAMSLLDQLLTRAKRSL</sequence>
<comment type="cofactor">
    <cofactor evidence="1">
        <name>pyridoxal 5'-phosphate</name>
        <dbReference type="ChEBI" id="CHEBI:597326"/>
    </cofactor>
</comment>
<dbReference type="Gene3D" id="3.40.640.10">
    <property type="entry name" value="Type I PLP-dependent aspartate aminotransferase-like (Major domain)"/>
    <property type="match status" value="1"/>
</dbReference>
<dbReference type="CDD" id="cd00610">
    <property type="entry name" value="OAT_like"/>
    <property type="match status" value="1"/>
</dbReference>
<dbReference type="RefSeq" id="WP_081125989.1">
    <property type="nucleotide sequence ID" value="NZ_DAHXOC010000044.1"/>
</dbReference>
<dbReference type="SUPFAM" id="SSF53383">
    <property type="entry name" value="PLP-dependent transferases"/>
    <property type="match status" value="1"/>
</dbReference>
<evidence type="ECO:0000256" key="4">
    <source>
        <dbReference type="RuleBase" id="RU003560"/>
    </source>
</evidence>
<dbReference type="GO" id="GO:0042802">
    <property type="term" value="F:identical protein binding"/>
    <property type="evidence" value="ECO:0007669"/>
    <property type="project" value="TreeGrafter"/>
</dbReference>
<dbReference type="PANTHER" id="PTHR11986">
    <property type="entry name" value="AMINOTRANSFERASE CLASS III"/>
    <property type="match status" value="1"/>
</dbReference>
<evidence type="ECO:0000256" key="3">
    <source>
        <dbReference type="ARBA" id="ARBA00022898"/>
    </source>
</evidence>
<dbReference type="GO" id="GO:0030170">
    <property type="term" value="F:pyridoxal phosphate binding"/>
    <property type="evidence" value="ECO:0007669"/>
    <property type="project" value="InterPro"/>
</dbReference>
<keyword evidence="5" id="KW-0808">Transferase</keyword>
<dbReference type="PIRSF" id="PIRSF000521">
    <property type="entry name" value="Transaminase_4ab_Lys_Orn"/>
    <property type="match status" value="1"/>
</dbReference>
<dbReference type="PROSITE" id="PS00600">
    <property type="entry name" value="AA_TRANSFER_CLASS_3"/>
    <property type="match status" value="1"/>
</dbReference>
<evidence type="ECO:0000313" key="5">
    <source>
        <dbReference type="EMBL" id="THD08343.1"/>
    </source>
</evidence>
<comment type="caution">
    <text evidence="5">The sequence shown here is derived from an EMBL/GenBank/DDBJ whole genome shotgun (WGS) entry which is preliminary data.</text>
</comment>
<dbReference type="InterPro" id="IPR049704">
    <property type="entry name" value="Aminotrans_3_PPA_site"/>
</dbReference>
<dbReference type="Gene3D" id="3.90.1150.10">
    <property type="entry name" value="Aspartate Aminotransferase, domain 1"/>
    <property type="match status" value="1"/>
</dbReference>
<proteinExistence type="inferred from homology"/>
<keyword evidence="2 5" id="KW-0032">Aminotransferase</keyword>
<dbReference type="Proteomes" id="UP000307749">
    <property type="component" value="Unassembled WGS sequence"/>
</dbReference>
<reference evidence="5 6" key="1">
    <citation type="submission" date="2017-02" db="EMBL/GenBank/DDBJ databases">
        <title>Whole genome sequencing of Metallibacterium scheffleri DSM 24874 (T).</title>
        <authorList>
            <person name="Kumar S."/>
            <person name="Patil P."/>
            <person name="Patil P.B."/>
        </authorList>
    </citation>
    <scope>NUCLEOTIDE SEQUENCE [LARGE SCALE GENOMIC DNA]</scope>
    <source>
        <strain evidence="5 6">DSM 24874</strain>
    </source>
</reference>
<evidence type="ECO:0000256" key="1">
    <source>
        <dbReference type="ARBA" id="ARBA00001933"/>
    </source>
</evidence>
<dbReference type="InterPro" id="IPR015424">
    <property type="entry name" value="PyrdxlP-dep_Trfase"/>
</dbReference>
<accession>A0A4S3KI11</accession>
<keyword evidence="3 4" id="KW-0663">Pyridoxal phosphate</keyword>